<sequence length="139" mass="15341">MSDASIRLSDGEREAAAADLGEHFAQGRLSVDEHAERLEQVWAARTRGEVAPIFRDLPSAYAGVAAPAPTPRSVRDGRYWRSGPVPVRRGGVPTPLVVVLAVLIALTVLTHLPLVLLGFAVFWFVVLRHRRPRRGHSWH</sequence>
<evidence type="ECO:0000259" key="2">
    <source>
        <dbReference type="Pfam" id="PF08044"/>
    </source>
</evidence>
<dbReference type="PANTHER" id="PTHR40763:SF4">
    <property type="entry name" value="DUF1707 DOMAIN-CONTAINING PROTEIN"/>
    <property type="match status" value="1"/>
</dbReference>
<dbReference type="RefSeq" id="WP_165237433.1">
    <property type="nucleotide sequence ID" value="NZ_CP049257.1"/>
</dbReference>
<proteinExistence type="predicted"/>
<evidence type="ECO:0000256" key="1">
    <source>
        <dbReference type="SAM" id="Phobius"/>
    </source>
</evidence>
<dbReference type="KEGG" id="nano:G5V58_22440"/>
<keyword evidence="1" id="KW-0812">Transmembrane</keyword>
<dbReference type="EMBL" id="CP049257">
    <property type="protein sequence ID" value="QIG45154.1"/>
    <property type="molecule type" value="Genomic_DNA"/>
</dbReference>
<feature type="domain" description="DUF1707" evidence="2">
    <location>
        <begin position="6"/>
        <end position="58"/>
    </location>
</feature>
<name>A0A6G6WIT3_9ACTN</name>
<evidence type="ECO:0000313" key="4">
    <source>
        <dbReference type="Proteomes" id="UP000502996"/>
    </source>
</evidence>
<dbReference type="Pfam" id="PF08044">
    <property type="entry name" value="DUF1707"/>
    <property type="match status" value="1"/>
</dbReference>
<keyword evidence="1" id="KW-0472">Membrane</keyword>
<keyword evidence="4" id="KW-1185">Reference proteome</keyword>
<dbReference type="AlphaFoldDB" id="A0A6G6WIT3"/>
<keyword evidence="1" id="KW-1133">Transmembrane helix</keyword>
<feature type="transmembrane region" description="Helical" evidence="1">
    <location>
        <begin position="96"/>
        <end position="126"/>
    </location>
</feature>
<gene>
    <name evidence="3" type="ORF">G5V58_22440</name>
</gene>
<dbReference type="Proteomes" id="UP000502996">
    <property type="component" value="Chromosome"/>
</dbReference>
<evidence type="ECO:0000313" key="3">
    <source>
        <dbReference type="EMBL" id="QIG45154.1"/>
    </source>
</evidence>
<accession>A0A6G6WIT3</accession>
<organism evidence="3 4">
    <name type="scientific">Nocardioides anomalus</name>
    <dbReference type="NCBI Taxonomy" id="2712223"/>
    <lineage>
        <taxon>Bacteria</taxon>
        <taxon>Bacillati</taxon>
        <taxon>Actinomycetota</taxon>
        <taxon>Actinomycetes</taxon>
        <taxon>Propionibacteriales</taxon>
        <taxon>Nocardioidaceae</taxon>
        <taxon>Nocardioides</taxon>
    </lineage>
</organism>
<protein>
    <submittedName>
        <fullName evidence="3">DUF1707 domain-containing protein</fullName>
    </submittedName>
</protein>
<dbReference type="InterPro" id="IPR012551">
    <property type="entry name" value="DUF1707_SHOCT-like"/>
</dbReference>
<dbReference type="PANTHER" id="PTHR40763">
    <property type="entry name" value="MEMBRANE PROTEIN-RELATED"/>
    <property type="match status" value="1"/>
</dbReference>
<reference evidence="3 4" key="1">
    <citation type="submission" date="2020-02" db="EMBL/GenBank/DDBJ databases">
        <title>Full genome sequence of Nocardioides sp. R-3366.</title>
        <authorList>
            <person name="Im W.-T."/>
        </authorList>
    </citation>
    <scope>NUCLEOTIDE SEQUENCE [LARGE SCALE GENOMIC DNA]</scope>
    <source>
        <strain evidence="3 4">R-3366</strain>
    </source>
</reference>